<evidence type="ECO:0000256" key="7">
    <source>
        <dbReference type="ARBA" id="ARBA00022840"/>
    </source>
</evidence>
<dbReference type="OrthoDB" id="144293at2"/>
<dbReference type="EC" id="2.7.13.3" evidence="2"/>
<dbReference type="GO" id="GO:0005524">
    <property type="term" value="F:ATP binding"/>
    <property type="evidence" value="ECO:0007669"/>
    <property type="project" value="UniProtKB-KW"/>
</dbReference>
<sequence length="463" mass="49053">MPTRAAGSPIVRRTALATLAGGILTVVVVAVPSLRLAYRSPAGHLVLETAVSLIGALLALLLYGRFRRSRALDELLLVRALVLLAVAALVFGAVPVVAGSGDQSALTTWAPLLVRLVGAVMLLVAALVPHHRVRVLVRPLREALVLGALLGVLAVAVQLAAAWLPVAVTALPQPEQSARPVIEGHPVVLAVQAVSFVCYAGAAVAFTVRAHRSGDDLLGWVGAACALGGWARVNYLLFPSIYSEWLYTGDLLRLGFYLLLLVGAVREVRDYWSAQAEAAASAERRRLARDLHDGAVQELGYIRMLARPEPLDRATAVQIRAAAERALDEARRAIAALAAPVDEPVAEAVGRAVREVADRYDVPLTFQARWEDGRLPAEQREALVRIAREAVSNAARHADPSGITVSLEAGQLIVADDGSGFEHGGRPGSGYGLTSMRDRAEAIAGRLSVDSQPGAGTRVTVVW</sequence>
<evidence type="ECO:0000256" key="8">
    <source>
        <dbReference type="ARBA" id="ARBA00023012"/>
    </source>
</evidence>
<dbReference type="GO" id="GO:0000155">
    <property type="term" value="F:phosphorelay sensor kinase activity"/>
    <property type="evidence" value="ECO:0007669"/>
    <property type="project" value="InterPro"/>
</dbReference>
<keyword evidence="12" id="KW-1185">Reference proteome</keyword>
<proteinExistence type="predicted"/>
<keyword evidence="8" id="KW-0902">Two-component regulatory system</keyword>
<feature type="transmembrane region" description="Helical" evidence="9">
    <location>
        <begin position="16"/>
        <end position="38"/>
    </location>
</feature>
<feature type="transmembrane region" description="Helical" evidence="9">
    <location>
        <begin position="184"/>
        <end position="205"/>
    </location>
</feature>
<dbReference type="InterPro" id="IPR036890">
    <property type="entry name" value="HATPase_C_sf"/>
</dbReference>
<reference evidence="11 12" key="1">
    <citation type="submission" date="2018-02" db="EMBL/GenBank/DDBJ databases">
        <title>Genomic Encyclopedia of Archaeal and Bacterial Type Strains, Phase II (KMG-II): from individual species to whole genera.</title>
        <authorList>
            <person name="Goeker M."/>
        </authorList>
    </citation>
    <scope>NUCLEOTIDE SEQUENCE [LARGE SCALE GENOMIC DNA]</scope>
    <source>
        <strain evidence="11 12">DSM 22857</strain>
    </source>
</reference>
<gene>
    <name evidence="11" type="ORF">CLV92_102233</name>
</gene>
<dbReference type="Pfam" id="PF02518">
    <property type="entry name" value="HATPase_c"/>
    <property type="match status" value="1"/>
</dbReference>
<dbReference type="PANTHER" id="PTHR24421:SF10">
    <property type="entry name" value="NITRATE_NITRITE SENSOR PROTEIN NARQ"/>
    <property type="match status" value="1"/>
</dbReference>
<feature type="transmembrane region" description="Helical" evidence="9">
    <location>
        <begin position="245"/>
        <end position="265"/>
    </location>
</feature>
<feature type="transmembrane region" description="Helical" evidence="9">
    <location>
        <begin position="109"/>
        <end position="131"/>
    </location>
</feature>
<dbReference type="PANTHER" id="PTHR24421">
    <property type="entry name" value="NITRATE/NITRITE SENSOR PROTEIN NARX-RELATED"/>
    <property type="match status" value="1"/>
</dbReference>
<evidence type="ECO:0000256" key="3">
    <source>
        <dbReference type="ARBA" id="ARBA00022553"/>
    </source>
</evidence>
<evidence type="ECO:0000256" key="4">
    <source>
        <dbReference type="ARBA" id="ARBA00022679"/>
    </source>
</evidence>
<dbReference type="SMART" id="SM00387">
    <property type="entry name" value="HATPase_c"/>
    <property type="match status" value="1"/>
</dbReference>
<dbReference type="InterPro" id="IPR005467">
    <property type="entry name" value="His_kinase_dom"/>
</dbReference>
<dbReference type="Gene3D" id="1.20.5.1930">
    <property type="match status" value="1"/>
</dbReference>
<organism evidence="11 12">
    <name type="scientific">Kineococcus xinjiangensis</name>
    <dbReference type="NCBI Taxonomy" id="512762"/>
    <lineage>
        <taxon>Bacteria</taxon>
        <taxon>Bacillati</taxon>
        <taxon>Actinomycetota</taxon>
        <taxon>Actinomycetes</taxon>
        <taxon>Kineosporiales</taxon>
        <taxon>Kineosporiaceae</taxon>
        <taxon>Kineococcus</taxon>
    </lineage>
</organism>
<keyword evidence="5" id="KW-0547">Nucleotide-binding</keyword>
<evidence type="ECO:0000256" key="9">
    <source>
        <dbReference type="SAM" id="Phobius"/>
    </source>
</evidence>
<dbReference type="AlphaFoldDB" id="A0A2S6IUX9"/>
<evidence type="ECO:0000313" key="11">
    <source>
        <dbReference type="EMBL" id="PPK98080.1"/>
    </source>
</evidence>
<keyword evidence="9" id="KW-0812">Transmembrane</keyword>
<feature type="transmembrane region" description="Helical" evidence="9">
    <location>
        <begin position="217"/>
        <end position="233"/>
    </location>
</feature>
<evidence type="ECO:0000256" key="5">
    <source>
        <dbReference type="ARBA" id="ARBA00022741"/>
    </source>
</evidence>
<evidence type="ECO:0000256" key="1">
    <source>
        <dbReference type="ARBA" id="ARBA00000085"/>
    </source>
</evidence>
<dbReference type="InterPro" id="IPR050482">
    <property type="entry name" value="Sensor_HK_TwoCompSys"/>
</dbReference>
<keyword evidence="9" id="KW-1133">Transmembrane helix</keyword>
<keyword evidence="9" id="KW-0472">Membrane</keyword>
<name>A0A2S6IUX9_9ACTN</name>
<comment type="caution">
    <text evidence="11">The sequence shown here is derived from an EMBL/GenBank/DDBJ whole genome shotgun (WGS) entry which is preliminary data.</text>
</comment>
<dbReference type="CDD" id="cd16917">
    <property type="entry name" value="HATPase_UhpB-NarQ-NarX-like"/>
    <property type="match status" value="1"/>
</dbReference>
<dbReference type="GO" id="GO:0046983">
    <property type="term" value="F:protein dimerization activity"/>
    <property type="evidence" value="ECO:0007669"/>
    <property type="project" value="InterPro"/>
</dbReference>
<dbReference type="Gene3D" id="3.30.565.10">
    <property type="entry name" value="Histidine kinase-like ATPase, C-terminal domain"/>
    <property type="match status" value="1"/>
</dbReference>
<evidence type="ECO:0000256" key="2">
    <source>
        <dbReference type="ARBA" id="ARBA00012438"/>
    </source>
</evidence>
<dbReference type="PROSITE" id="PS50109">
    <property type="entry name" value="HIS_KIN"/>
    <property type="match status" value="1"/>
</dbReference>
<dbReference type="RefSeq" id="WP_104431516.1">
    <property type="nucleotide sequence ID" value="NZ_PTJD01000002.1"/>
</dbReference>
<keyword evidence="4" id="KW-0808">Transferase</keyword>
<evidence type="ECO:0000259" key="10">
    <source>
        <dbReference type="PROSITE" id="PS50109"/>
    </source>
</evidence>
<evidence type="ECO:0000256" key="6">
    <source>
        <dbReference type="ARBA" id="ARBA00022777"/>
    </source>
</evidence>
<dbReference type="SUPFAM" id="SSF55874">
    <property type="entry name" value="ATPase domain of HSP90 chaperone/DNA topoisomerase II/histidine kinase"/>
    <property type="match status" value="1"/>
</dbReference>
<evidence type="ECO:0000313" key="12">
    <source>
        <dbReference type="Proteomes" id="UP000239485"/>
    </source>
</evidence>
<feature type="transmembrane region" description="Helical" evidence="9">
    <location>
        <begin position="44"/>
        <end position="64"/>
    </location>
</feature>
<accession>A0A2S6IUX9</accession>
<dbReference type="GO" id="GO:0016020">
    <property type="term" value="C:membrane"/>
    <property type="evidence" value="ECO:0007669"/>
    <property type="project" value="InterPro"/>
</dbReference>
<keyword evidence="6 11" id="KW-0418">Kinase</keyword>
<feature type="transmembrane region" description="Helical" evidence="9">
    <location>
        <begin position="76"/>
        <end position="97"/>
    </location>
</feature>
<dbReference type="Proteomes" id="UP000239485">
    <property type="component" value="Unassembled WGS sequence"/>
</dbReference>
<dbReference type="InterPro" id="IPR011712">
    <property type="entry name" value="Sig_transdc_His_kin_sub3_dim/P"/>
</dbReference>
<feature type="transmembrane region" description="Helical" evidence="9">
    <location>
        <begin position="143"/>
        <end position="164"/>
    </location>
</feature>
<dbReference type="InterPro" id="IPR003594">
    <property type="entry name" value="HATPase_dom"/>
</dbReference>
<keyword evidence="7" id="KW-0067">ATP-binding</keyword>
<dbReference type="Pfam" id="PF07730">
    <property type="entry name" value="HisKA_3"/>
    <property type="match status" value="1"/>
</dbReference>
<dbReference type="EMBL" id="PTJD01000002">
    <property type="protein sequence ID" value="PPK98080.1"/>
    <property type="molecule type" value="Genomic_DNA"/>
</dbReference>
<protein>
    <recommendedName>
        <fullName evidence="2">histidine kinase</fullName>
        <ecNumber evidence="2">2.7.13.3</ecNumber>
    </recommendedName>
</protein>
<comment type="catalytic activity">
    <reaction evidence="1">
        <text>ATP + protein L-histidine = ADP + protein N-phospho-L-histidine.</text>
        <dbReference type="EC" id="2.7.13.3"/>
    </reaction>
</comment>
<keyword evidence="3" id="KW-0597">Phosphoprotein</keyword>
<feature type="domain" description="Histidine kinase" evidence="10">
    <location>
        <begin position="383"/>
        <end position="463"/>
    </location>
</feature>